<feature type="domain" description="TonB-dependent receptor-like beta-barrel" evidence="10">
    <location>
        <begin position="282"/>
        <end position="733"/>
    </location>
</feature>
<evidence type="ECO:0000256" key="5">
    <source>
        <dbReference type="ARBA" id="ARBA00023077"/>
    </source>
</evidence>
<dbReference type="InterPro" id="IPR036942">
    <property type="entry name" value="Beta-barrel_TonB_sf"/>
</dbReference>
<dbReference type="PANTHER" id="PTHR30442:SF0">
    <property type="entry name" value="FE(3+) DICITRATE TRANSPORT PROTEIN FECA"/>
    <property type="match status" value="1"/>
</dbReference>
<evidence type="ECO:0000256" key="7">
    <source>
        <dbReference type="ARBA" id="ARBA00023237"/>
    </source>
</evidence>
<dbReference type="GO" id="GO:0033214">
    <property type="term" value="P:siderophore-iron import into cell"/>
    <property type="evidence" value="ECO:0007669"/>
    <property type="project" value="TreeGrafter"/>
</dbReference>
<keyword evidence="3 8" id="KW-1134">Transmembrane beta strand</keyword>
<organism evidence="12 13">
    <name type="scientific">Jejuia pallidilutea</name>
    <dbReference type="NCBI Taxonomy" id="504487"/>
    <lineage>
        <taxon>Bacteria</taxon>
        <taxon>Pseudomonadati</taxon>
        <taxon>Bacteroidota</taxon>
        <taxon>Flavobacteriia</taxon>
        <taxon>Flavobacteriales</taxon>
        <taxon>Flavobacteriaceae</taxon>
        <taxon>Jejuia</taxon>
    </lineage>
</organism>
<dbReference type="Proteomes" id="UP000251545">
    <property type="component" value="Unassembled WGS sequence"/>
</dbReference>
<dbReference type="SUPFAM" id="SSF56935">
    <property type="entry name" value="Porins"/>
    <property type="match status" value="1"/>
</dbReference>
<comment type="subcellular location">
    <subcellularLocation>
        <location evidence="1 8">Cell outer membrane</location>
        <topology evidence="1 8">Multi-pass membrane protein</topology>
    </subcellularLocation>
</comment>
<evidence type="ECO:0000256" key="1">
    <source>
        <dbReference type="ARBA" id="ARBA00004571"/>
    </source>
</evidence>
<keyword evidence="7 8" id="KW-0998">Cell outer membrane</keyword>
<feature type="domain" description="TonB-dependent receptor plug" evidence="11">
    <location>
        <begin position="74"/>
        <end position="182"/>
    </location>
</feature>
<comment type="similarity">
    <text evidence="8 9">Belongs to the TonB-dependent receptor family.</text>
</comment>
<dbReference type="InterPro" id="IPR000531">
    <property type="entry name" value="Beta-barrel_TonB"/>
</dbReference>
<dbReference type="EMBL" id="PVEO01000008">
    <property type="protein sequence ID" value="PQV46855.1"/>
    <property type="molecule type" value="Genomic_DNA"/>
</dbReference>
<gene>
    <name evidence="12" type="ORF">CLV33_1087</name>
</gene>
<dbReference type="PROSITE" id="PS52016">
    <property type="entry name" value="TONB_DEPENDENT_REC_3"/>
    <property type="match status" value="1"/>
</dbReference>
<keyword evidence="2 8" id="KW-0813">Transport</keyword>
<evidence type="ECO:0000259" key="11">
    <source>
        <dbReference type="Pfam" id="PF07715"/>
    </source>
</evidence>
<evidence type="ECO:0000313" key="12">
    <source>
        <dbReference type="EMBL" id="PQV46855.1"/>
    </source>
</evidence>
<evidence type="ECO:0000256" key="3">
    <source>
        <dbReference type="ARBA" id="ARBA00022452"/>
    </source>
</evidence>
<reference evidence="12 13" key="1">
    <citation type="submission" date="2018-02" db="EMBL/GenBank/DDBJ databases">
        <title>Genomic Encyclopedia of Archaeal and Bacterial Type Strains, Phase II (KMG-II): from individual species to whole genera.</title>
        <authorList>
            <person name="Goeker M."/>
        </authorList>
    </citation>
    <scope>NUCLEOTIDE SEQUENCE [LARGE SCALE GENOMIC DNA]</scope>
    <source>
        <strain evidence="12 13">DSM 21165</strain>
    </source>
</reference>
<dbReference type="InterPro" id="IPR039426">
    <property type="entry name" value="TonB-dep_rcpt-like"/>
</dbReference>
<evidence type="ECO:0000256" key="6">
    <source>
        <dbReference type="ARBA" id="ARBA00023136"/>
    </source>
</evidence>
<evidence type="ECO:0000256" key="2">
    <source>
        <dbReference type="ARBA" id="ARBA00022448"/>
    </source>
</evidence>
<evidence type="ECO:0000256" key="8">
    <source>
        <dbReference type="PROSITE-ProRule" id="PRU01360"/>
    </source>
</evidence>
<comment type="caution">
    <text evidence="12">The sequence shown here is derived from an EMBL/GenBank/DDBJ whole genome shotgun (WGS) entry which is preliminary data.</text>
</comment>
<dbReference type="InterPro" id="IPR012910">
    <property type="entry name" value="Plug_dom"/>
</dbReference>
<evidence type="ECO:0000256" key="4">
    <source>
        <dbReference type="ARBA" id="ARBA00022692"/>
    </source>
</evidence>
<keyword evidence="4 8" id="KW-0812">Transmembrane</keyword>
<evidence type="ECO:0000256" key="9">
    <source>
        <dbReference type="RuleBase" id="RU003357"/>
    </source>
</evidence>
<protein>
    <submittedName>
        <fullName evidence="12">Fe(3+) dicitrate transport protein</fullName>
    </submittedName>
</protein>
<evidence type="ECO:0000313" key="13">
    <source>
        <dbReference type="Proteomes" id="UP000251545"/>
    </source>
</evidence>
<dbReference type="Gene3D" id="2.40.170.20">
    <property type="entry name" value="TonB-dependent receptor, beta-barrel domain"/>
    <property type="match status" value="1"/>
</dbReference>
<dbReference type="Pfam" id="PF00593">
    <property type="entry name" value="TonB_dep_Rec_b-barrel"/>
    <property type="match status" value="1"/>
</dbReference>
<evidence type="ECO:0000259" key="10">
    <source>
        <dbReference type="Pfam" id="PF00593"/>
    </source>
</evidence>
<dbReference type="PANTHER" id="PTHR30442">
    <property type="entry name" value="IRON III DICITRATE TRANSPORT PROTEIN FECA"/>
    <property type="match status" value="1"/>
</dbReference>
<keyword evidence="5 9" id="KW-0798">TonB box</keyword>
<name>A0A362X6T8_9FLAO</name>
<accession>A0A362X6T8</accession>
<sequence>MKVKFISIFAVEIEILFLISLNKMNIKTTLLALLFASITFAQEKANKPKDSIQKLDQVLISTKVIFGNKYEAKNRTGSSYYISPEELAKFNYTDINRVLRSVPGVNIYEEDGFGLRPNISLRGTSPERSAKISIMEDGILIAPAPYSAPAAYYFPSVARMQAVEILKGSSQIQYGPFTTGGAINLVSTQIPNTFQGALKASYGSFNTGQIHAKIGDSRTNLGYSIEFLNFNSDGFKNLPDGSNTGFDKNDVVAKFRLNSNPDATIKQAVNFKFQYSDEVSNETYLGLSQDDFASNPFSRYASSQDDKMTNDHIQFTVSHELEFSKRFRITTDAYYNGFSRNWYKLNDVVFNGDKVGISSVVDSPETYPNHFSVVNGSVNSNADALILKANNRRYKAQGIQTKLDFHWSGTNVFHDLEIGLRYHYDEEDRYQWKDGYNIVNGEMNLTSNGAPGSDANRISSANAFAGSILYKLKYNKLTLTPGIRYENIVLNREDFGNDDPNRTGRNISERENKVDIFIPGIGFNYKFNAYTSLYGGVHKGFSPPGNSPDQESEESINYELGSRFNFKGIRGDVVAFYNDYSNLLGSDLAATGGTGSLDQFNAGEVAVKGIELLLNYNLLEKNIRFNLPLTFGYTYTDTEFLNSFGSDDGLWGEVTEGDELPYIAKHQFNTSIGLEHKSFELFVNGRFNGAFRTLAGTEDITNENGVVSNFILDFSGKYHFNKHVSLTGNVINLLDETYAVSRVPAGLRPGHPFGAYAGLEFRF</sequence>
<dbReference type="Gene3D" id="2.170.130.10">
    <property type="entry name" value="TonB-dependent receptor, plug domain"/>
    <property type="match status" value="1"/>
</dbReference>
<dbReference type="GO" id="GO:0009279">
    <property type="term" value="C:cell outer membrane"/>
    <property type="evidence" value="ECO:0007669"/>
    <property type="project" value="UniProtKB-SubCell"/>
</dbReference>
<keyword evidence="6 8" id="KW-0472">Membrane</keyword>
<dbReference type="Pfam" id="PF07715">
    <property type="entry name" value="Plug"/>
    <property type="match status" value="1"/>
</dbReference>
<dbReference type="AlphaFoldDB" id="A0A362X6T8"/>
<proteinExistence type="inferred from homology"/>
<dbReference type="InterPro" id="IPR037066">
    <property type="entry name" value="Plug_dom_sf"/>
</dbReference>